<name>A0ABU8LPZ6_9MICO</name>
<reference evidence="3 4" key="1">
    <citation type="submission" date="2024-02" db="EMBL/GenBank/DDBJ databases">
        <authorList>
            <person name="Saticioglu I.B."/>
        </authorList>
    </citation>
    <scope>NUCLEOTIDE SEQUENCE [LARGE SCALE GENOMIC DNA]</scope>
    <source>
        <strain evidence="3 4">Mu-43</strain>
    </source>
</reference>
<keyword evidence="1" id="KW-0472">Membrane</keyword>
<feature type="transmembrane region" description="Helical" evidence="1">
    <location>
        <begin position="40"/>
        <end position="63"/>
    </location>
</feature>
<keyword evidence="1" id="KW-1133">Transmembrane helix</keyword>
<feature type="transmembrane region" description="Helical" evidence="1">
    <location>
        <begin position="366"/>
        <end position="388"/>
    </location>
</feature>
<evidence type="ECO:0000259" key="2">
    <source>
        <dbReference type="Pfam" id="PF03703"/>
    </source>
</evidence>
<evidence type="ECO:0000313" key="3">
    <source>
        <dbReference type="EMBL" id="MEJ1092763.1"/>
    </source>
</evidence>
<dbReference type="PANTHER" id="PTHR34473">
    <property type="entry name" value="UPF0699 TRANSMEMBRANE PROTEIN YDBS"/>
    <property type="match status" value="1"/>
</dbReference>
<keyword evidence="4" id="KW-1185">Reference proteome</keyword>
<organism evidence="3 4">
    <name type="scientific">Microbacterium istanbulense</name>
    <dbReference type="NCBI Taxonomy" id="3122049"/>
    <lineage>
        <taxon>Bacteria</taxon>
        <taxon>Bacillati</taxon>
        <taxon>Actinomycetota</taxon>
        <taxon>Actinomycetes</taxon>
        <taxon>Micrococcales</taxon>
        <taxon>Microbacteriaceae</taxon>
        <taxon>Microbacterium</taxon>
    </lineage>
</organism>
<dbReference type="RefSeq" id="WP_337321650.1">
    <property type="nucleotide sequence ID" value="NZ_JBBDGN010000016.1"/>
</dbReference>
<dbReference type="Proteomes" id="UP001366085">
    <property type="component" value="Unassembled WGS sequence"/>
</dbReference>
<feature type="domain" description="YdbS-like PH" evidence="2">
    <location>
        <begin position="238"/>
        <end position="309"/>
    </location>
</feature>
<gene>
    <name evidence="3" type="ORF">WDU93_13830</name>
</gene>
<accession>A0ABU8LPZ6</accession>
<proteinExistence type="predicted"/>
<dbReference type="EMBL" id="JBBDGN010000016">
    <property type="protein sequence ID" value="MEJ1092763.1"/>
    <property type="molecule type" value="Genomic_DNA"/>
</dbReference>
<feature type="domain" description="YdbS-like PH" evidence="2">
    <location>
        <begin position="69"/>
        <end position="142"/>
    </location>
</feature>
<comment type="caution">
    <text evidence="3">The sequence shown here is derived from an EMBL/GenBank/DDBJ whole genome shotgun (WGS) entry which is preliminary data.</text>
</comment>
<evidence type="ECO:0000256" key="1">
    <source>
        <dbReference type="SAM" id="Phobius"/>
    </source>
</evidence>
<dbReference type="PANTHER" id="PTHR34473:SF3">
    <property type="entry name" value="TRANSMEMBRANE PROTEIN-RELATED"/>
    <property type="match status" value="1"/>
</dbReference>
<dbReference type="InterPro" id="IPR005182">
    <property type="entry name" value="YdbS-like_PH"/>
</dbReference>
<feature type="transmembrane region" description="Helical" evidence="1">
    <location>
        <begin position="216"/>
        <end position="234"/>
    </location>
</feature>
<sequence length="486" mass="53257">MTTTWKRASWRLLIVEAVQFFASFAFLIVALLFWAGHGSAIASVLLPLAAFVYAPLRVAWIVVRWSVETYQLDPDMLAVRTGVFRRQERHLGWASVAAVDEQAGLFFRVLGIRRLQLTQSDSAGGAVVFRALDPAAAADVRQLVRNHDGAAGASDVAAYTGEVYRASWRELALMSVVNGRFALLAPPVLFASWGLLEDLGVSTWAFELFESVPQPVLIVVSILGFVLIGTLATVSRYQGFSARLTSDRTLVLSYGLVEKRERHIDLKSIEGIAVRRSLVEQMLGRSRLAVLTFKGSDDVGASVVLPSLPDTIVRQITRSHFHEFVRESAVLVDRPAPILRQVFRAILVYAVPVALAVLLLDREMSIVIVAVVAFAALGIMTSIGRLLVLGMSIDSHDIVKIKRHLVTQTETYVKARSCHSVGSIHLRGADRPLFFSIHLYAGGARSFVGTHCSADSLRRLRDVVASVDEPAARRQRSLVKANGATP</sequence>
<dbReference type="Pfam" id="PF03703">
    <property type="entry name" value="bPH_2"/>
    <property type="match status" value="2"/>
</dbReference>
<keyword evidence="1" id="KW-0812">Transmembrane</keyword>
<feature type="transmembrane region" description="Helical" evidence="1">
    <location>
        <begin position="342"/>
        <end position="360"/>
    </location>
</feature>
<protein>
    <submittedName>
        <fullName evidence="3">PH domain-containing protein</fullName>
    </submittedName>
</protein>
<feature type="transmembrane region" description="Helical" evidence="1">
    <location>
        <begin position="12"/>
        <end position="34"/>
    </location>
</feature>
<feature type="transmembrane region" description="Helical" evidence="1">
    <location>
        <begin position="171"/>
        <end position="196"/>
    </location>
</feature>
<evidence type="ECO:0000313" key="4">
    <source>
        <dbReference type="Proteomes" id="UP001366085"/>
    </source>
</evidence>